<dbReference type="SUPFAM" id="SSF50978">
    <property type="entry name" value="WD40 repeat-like"/>
    <property type="match status" value="2"/>
</dbReference>
<keyword evidence="2" id="KW-0677">Repeat</keyword>
<feature type="repeat" description="WD" evidence="3">
    <location>
        <begin position="687"/>
        <end position="728"/>
    </location>
</feature>
<dbReference type="SUPFAM" id="SSF52540">
    <property type="entry name" value="P-loop containing nucleoside triphosphate hydrolases"/>
    <property type="match status" value="1"/>
</dbReference>
<evidence type="ECO:0000259" key="4">
    <source>
        <dbReference type="SMART" id="SM00382"/>
    </source>
</evidence>
<dbReference type="Pfam" id="PF25173">
    <property type="entry name" value="Beta-prop_WDR3_1st"/>
    <property type="match status" value="1"/>
</dbReference>
<dbReference type="EMBL" id="CAACVJ010000055">
    <property type="protein sequence ID" value="VEP12415.1"/>
    <property type="molecule type" value="Genomic_DNA"/>
</dbReference>
<dbReference type="InterPro" id="IPR011047">
    <property type="entry name" value="Quinoprotein_ADH-like_sf"/>
</dbReference>
<dbReference type="PROSITE" id="PS50082">
    <property type="entry name" value="WD_REPEATS_2"/>
    <property type="match status" value="13"/>
</dbReference>
<organism evidence="5 6">
    <name type="scientific">Hyella patelloides LEGE 07179</name>
    <dbReference type="NCBI Taxonomy" id="945734"/>
    <lineage>
        <taxon>Bacteria</taxon>
        <taxon>Bacillati</taxon>
        <taxon>Cyanobacteriota</taxon>
        <taxon>Cyanophyceae</taxon>
        <taxon>Pleurocapsales</taxon>
        <taxon>Hyellaceae</taxon>
        <taxon>Hyella</taxon>
    </lineage>
</organism>
<dbReference type="InterPro" id="IPR003593">
    <property type="entry name" value="AAA+_ATPase"/>
</dbReference>
<feature type="repeat" description="WD" evidence="3">
    <location>
        <begin position="777"/>
        <end position="823"/>
    </location>
</feature>
<accession>A0A563VMA1</accession>
<keyword evidence="6" id="KW-1185">Reference proteome</keyword>
<dbReference type="InterPro" id="IPR020472">
    <property type="entry name" value="WD40_PAC1"/>
</dbReference>
<dbReference type="AlphaFoldDB" id="A0A563VMA1"/>
<dbReference type="OrthoDB" id="434800at2"/>
<dbReference type="PROSITE" id="PS50231">
    <property type="entry name" value="RICIN_B_LECTIN"/>
    <property type="match status" value="2"/>
</dbReference>
<dbReference type="Pfam" id="PF00400">
    <property type="entry name" value="WD40"/>
    <property type="match status" value="8"/>
</dbReference>
<dbReference type="SUPFAM" id="SSF141571">
    <property type="entry name" value="Pentapeptide repeat-like"/>
    <property type="match status" value="1"/>
</dbReference>
<dbReference type="Pfam" id="PF00805">
    <property type="entry name" value="Pentapeptide"/>
    <property type="match status" value="1"/>
</dbReference>
<feature type="repeat" description="WD" evidence="3">
    <location>
        <begin position="729"/>
        <end position="776"/>
    </location>
</feature>
<dbReference type="PROSITE" id="PS00678">
    <property type="entry name" value="WD_REPEATS_1"/>
    <property type="match status" value="11"/>
</dbReference>
<feature type="repeat" description="WD" evidence="3">
    <location>
        <begin position="1082"/>
        <end position="1129"/>
    </location>
</feature>
<dbReference type="CDD" id="cd00009">
    <property type="entry name" value="AAA"/>
    <property type="match status" value="1"/>
</dbReference>
<evidence type="ECO:0000256" key="3">
    <source>
        <dbReference type="PROSITE-ProRule" id="PRU00221"/>
    </source>
</evidence>
<dbReference type="SUPFAM" id="SSF50998">
    <property type="entry name" value="Quinoprotein alcohol dehydrogenase-like"/>
    <property type="match status" value="1"/>
</dbReference>
<dbReference type="InterPro" id="IPR019775">
    <property type="entry name" value="WD40_repeat_CS"/>
</dbReference>
<evidence type="ECO:0000313" key="6">
    <source>
        <dbReference type="Proteomes" id="UP000320055"/>
    </source>
</evidence>
<dbReference type="InterPro" id="IPR015943">
    <property type="entry name" value="WD40/YVTN_repeat-like_dom_sf"/>
</dbReference>
<dbReference type="InterPro" id="IPR002182">
    <property type="entry name" value="NB-ARC"/>
</dbReference>
<dbReference type="PROSITE" id="PS50294">
    <property type="entry name" value="WD_REPEATS_REGION"/>
    <property type="match status" value="12"/>
</dbReference>
<protein>
    <recommendedName>
        <fullName evidence="4">AAA+ ATPase domain-containing protein</fullName>
    </recommendedName>
</protein>
<dbReference type="PRINTS" id="PR00320">
    <property type="entry name" value="GPROTEINBRPT"/>
</dbReference>
<dbReference type="RefSeq" id="WP_144870413.1">
    <property type="nucleotide sequence ID" value="NZ_LR213899.1"/>
</dbReference>
<dbReference type="PRINTS" id="PR00364">
    <property type="entry name" value="DISEASERSIST"/>
</dbReference>
<feature type="repeat" description="WD" evidence="3">
    <location>
        <begin position="866"/>
        <end position="909"/>
    </location>
</feature>
<evidence type="ECO:0000313" key="5">
    <source>
        <dbReference type="EMBL" id="VEP12415.1"/>
    </source>
</evidence>
<dbReference type="PANTHER" id="PTHR44019:SF8">
    <property type="entry name" value="POC1 CENTRIOLAR PROTEIN HOMOLOG"/>
    <property type="match status" value="1"/>
</dbReference>
<dbReference type="CDD" id="cd00200">
    <property type="entry name" value="WD40"/>
    <property type="match status" value="2"/>
</dbReference>
<dbReference type="Gene3D" id="3.40.50.300">
    <property type="entry name" value="P-loop containing nucleotide triphosphate hydrolases"/>
    <property type="match status" value="1"/>
</dbReference>
<dbReference type="InterPro" id="IPR050505">
    <property type="entry name" value="WDR55/POC1"/>
</dbReference>
<feature type="repeat" description="WD" evidence="3">
    <location>
        <begin position="910"/>
        <end position="957"/>
    </location>
</feature>
<dbReference type="InterPro" id="IPR001646">
    <property type="entry name" value="5peptide_repeat"/>
</dbReference>
<gene>
    <name evidence="5" type="ORF">H1P_1480013</name>
</gene>
<dbReference type="InterPro" id="IPR027417">
    <property type="entry name" value="P-loop_NTPase"/>
</dbReference>
<evidence type="ECO:0000256" key="2">
    <source>
        <dbReference type="ARBA" id="ARBA00022737"/>
    </source>
</evidence>
<proteinExistence type="predicted"/>
<feature type="repeat" description="WD" evidence="3">
    <location>
        <begin position="958"/>
        <end position="994"/>
    </location>
</feature>
<keyword evidence="1 3" id="KW-0853">WD repeat</keyword>
<dbReference type="InterPro" id="IPR036322">
    <property type="entry name" value="WD40_repeat_dom_sf"/>
</dbReference>
<feature type="repeat" description="WD" evidence="3">
    <location>
        <begin position="1130"/>
        <end position="1171"/>
    </location>
</feature>
<feature type="repeat" description="WD" evidence="3">
    <location>
        <begin position="603"/>
        <end position="644"/>
    </location>
</feature>
<dbReference type="GO" id="GO:0043531">
    <property type="term" value="F:ADP binding"/>
    <property type="evidence" value="ECO:0007669"/>
    <property type="project" value="InterPro"/>
</dbReference>
<dbReference type="PANTHER" id="PTHR44019">
    <property type="entry name" value="WD REPEAT-CONTAINING PROTEIN 55"/>
    <property type="match status" value="1"/>
</dbReference>
<feature type="repeat" description="WD" evidence="3">
    <location>
        <begin position="1040"/>
        <end position="1081"/>
    </location>
</feature>
<feature type="domain" description="AAA+ ATPase" evidence="4">
    <location>
        <begin position="130"/>
        <end position="286"/>
    </location>
</feature>
<feature type="repeat" description="WD" evidence="3">
    <location>
        <begin position="824"/>
        <end position="865"/>
    </location>
</feature>
<dbReference type="Proteomes" id="UP000320055">
    <property type="component" value="Unassembled WGS sequence"/>
</dbReference>
<dbReference type="Gene3D" id="2.130.10.10">
    <property type="entry name" value="YVTN repeat-like/Quinoprotein amine dehydrogenase"/>
    <property type="match status" value="7"/>
</dbReference>
<dbReference type="Pfam" id="PF00931">
    <property type="entry name" value="NB-ARC"/>
    <property type="match status" value="1"/>
</dbReference>
<dbReference type="InterPro" id="IPR001680">
    <property type="entry name" value="WD40_rpt"/>
</dbReference>
<name>A0A563VMA1_9CYAN</name>
<evidence type="ECO:0000256" key="1">
    <source>
        <dbReference type="ARBA" id="ARBA00022574"/>
    </source>
</evidence>
<dbReference type="SMART" id="SM00382">
    <property type="entry name" value="AAA"/>
    <property type="match status" value="1"/>
</dbReference>
<dbReference type="SMART" id="SM00320">
    <property type="entry name" value="WD40"/>
    <property type="match status" value="14"/>
</dbReference>
<sequence>MKKLIASAIGLRNIKQARKEKGWNINDYRWLESASEVLGIFREKEDKLASGISYGTWKRFLGGKHPINDRAFQAYCQVLGLEWQSVISDRSVHQDFHLNHQDWGEAIDVSVFFGRQKEIITLRKWIISDRCRSILLLGMGGIGKTALAIKIAQSIQYQFNFVIWRSLRNAPSCKSILADIIQFVSNKKETKLPDKTVDKINLLLEYLRNHKCLLILDNAESILENKQTPNNNHYREGYEAYGQLFQAIAETKHQSCLLISSREKLKELEILEGKNFPNRCLPLKGLSQAEGKEIFQTKGSFSGSETTWQILLERYGGNPLALKIVASHIKDFFSGNIEDFLAVLQEGLFIFDDIRLLLERQFQRLNQIEQNIMYWLAIERQPISLSKLQENFVANLSLGDLIQALTDLKNRSLIETNNNKFTQQPVIIEYIISELIERVCEEIVTGEINLFNSHALIQAQNKEYIKDSQSFLILKPLIEELLFTCGTAEDINNCLKKNLATWKAKSIKGYFAGNTINLLRQLKIDLTDYNFSGLTVWQANLQGLNLHQTDFTNCDLSQSIFTATLGNILSAALSPQGDKFATCDNGNKVSLWDRYTGKLLTVCEGHHNWVRCIAFSPDGQMIVSGSSDRSIQLWDIQTGECLRTFIGHKNEIYTVAFSPNGIILASGSSDRSIQLWDIQTGECLQTLTGHNGWVRSVAFSPDGTILASGSSDRTVKLWNIQTGECLQTLTGHHGWIRSVAFSPIPLNQSEGVILASGSDDHTIKLWNLKTGKCHKTYTDHSSGVYSIAFSPLSNSGKRFIFASGSGDTTIRIWDITTDRCLKTLYGHKNQIVTVDFGADENTVICASLDRTVKLWDVTTGQCLRNIESHTDWAFPVAFTQKQTNLILASISSDYKVRLWDIQTGECQQTLSGHQDHIWSVVFSPNSLSSNRDKILASGGADRQIRIWDINTGECNQALVGHEDWIRAIAFHPDGQTLVSSGGDGTIRFWNLNTGIYTVISEPQVWSLTVSEDGKFLVSGSSNGAIKLWDFNSKKCLQTYIAEDSPGVYSVAFSPNDKAIISGSADNQVRLWDIATGKCLRVFEGHQGFVFSVAATSIFSSNSTQEILASGSSDQTVKLWDIQTGKCLQTLIGHSNKVCSVTFSPDGRILASGSQDQSTKLWDVATGECLKTLRVPRLYENMNITGVTGLTPAQQETLKILGAISCVT</sequence>
<feature type="repeat" description="WD" evidence="3">
    <location>
        <begin position="645"/>
        <end position="686"/>
    </location>
</feature>
<reference evidence="5 6" key="1">
    <citation type="submission" date="2019-01" db="EMBL/GenBank/DDBJ databases">
        <authorList>
            <person name="Brito A."/>
        </authorList>
    </citation>
    <scope>NUCLEOTIDE SEQUENCE [LARGE SCALE GENOMIC DNA]</scope>
    <source>
        <strain evidence="5">1</strain>
    </source>
</reference>
<feature type="repeat" description="WD" evidence="3">
    <location>
        <begin position="1004"/>
        <end position="1038"/>
    </location>
</feature>